<evidence type="ECO:0000256" key="2">
    <source>
        <dbReference type="PROSITE-ProRule" id="PRU00267"/>
    </source>
</evidence>
<protein>
    <submittedName>
        <fullName evidence="5">Urease</fullName>
        <ecNumber evidence="5">3.5.1.5</ecNumber>
    </submittedName>
</protein>
<dbReference type="InterPro" id="IPR050342">
    <property type="entry name" value="HMGB"/>
</dbReference>
<accession>A0AA43QT05</accession>
<feature type="compositionally biased region" description="Polar residues" evidence="3">
    <location>
        <begin position="199"/>
        <end position="211"/>
    </location>
</feature>
<dbReference type="PROSITE" id="PS50118">
    <property type="entry name" value="HMG_BOX_2"/>
    <property type="match status" value="1"/>
</dbReference>
<dbReference type="GO" id="GO:0009039">
    <property type="term" value="F:urease activity"/>
    <property type="evidence" value="ECO:0007669"/>
    <property type="project" value="UniProtKB-EC"/>
</dbReference>
<dbReference type="EMBL" id="JAPUFD010000011">
    <property type="protein sequence ID" value="MDI1490298.1"/>
    <property type="molecule type" value="Genomic_DNA"/>
</dbReference>
<feature type="region of interest" description="Disordered" evidence="3">
    <location>
        <begin position="133"/>
        <end position="154"/>
    </location>
</feature>
<feature type="compositionally biased region" description="Acidic residues" evidence="3">
    <location>
        <begin position="218"/>
        <end position="233"/>
    </location>
</feature>
<proteinExistence type="predicted"/>
<name>A0AA43QT05_9LECA</name>
<gene>
    <name evidence="5" type="primary">URE1_1</name>
    <name evidence="5" type="ORF">OHK93_001498</name>
</gene>
<dbReference type="EC" id="3.5.1.5" evidence="5"/>
<sequence>MARPRKVDEKPKDPTAITHISINDFLETRNTVVTGLSTLQSAISDLSRSYLAHTENLIGRGSGTLNFANTLGGENGGFFSARGPTPALTTEAPPENKKRKRAPHDKNAPKRALTPFFLYLQTARPKIADEMGAGHTAKEVQDEGGKRWREMPEDEKEKWTEQYQINFARYKELMKAYKAGQTLPVISDGDAKRLYEQNKQAGTLPGTTQLETAHVAEEESDSSEDTSSDEELDEPAKAPSPVPAAKKQRVGKEAAKKKSAVAEPEPVLDPALRSPEKKKGGKKTSKAAEVAAEAKKAAAEAAAPPPKADEKQKKKKRKSGMTDA</sequence>
<feature type="DNA-binding region" description="HMG box" evidence="2">
    <location>
        <begin position="109"/>
        <end position="178"/>
    </location>
</feature>
<feature type="domain" description="HMG box" evidence="4">
    <location>
        <begin position="109"/>
        <end position="178"/>
    </location>
</feature>
<evidence type="ECO:0000256" key="1">
    <source>
        <dbReference type="ARBA" id="ARBA00023125"/>
    </source>
</evidence>
<dbReference type="GO" id="GO:0003677">
    <property type="term" value="F:DNA binding"/>
    <property type="evidence" value="ECO:0007669"/>
    <property type="project" value="UniProtKB-UniRule"/>
</dbReference>
<dbReference type="InterPro" id="IPR009071">
    <property type="entry name" value="HMG_box_dom"/>
</dbReference>
<feature type="region of interest" description="Disordered" evidence="3">
    <location>
        <begin position="199"/>
        <end position="324"/>
    </location>
</feature>
<keyword evidence="1 2" id="KW-0238">DNA-binding</keyword>
<dbReference type="PANTHER" id="PTHR48112">
    <property type="entry name" value="HIGH MOBILITY GROUP PROTEIN DSP1"/>
    <property type="match status" value="1"/>
</dbReference>
<feature type="compositionally biased region" description="Basic residues" evidence="3">
    <location>
        <begin position="313"/>
        <end position="324"/>
    </location>
</feature>
<evidence type="ECO:0000256" key="3">
    <source>
        <dbReference type="SAM" id="MobiDB-lite"/>
    </source>
</evidence>
<dbReference type="SUPFAM" id="SSF47095">
    <property type="entry name" value="HMG-box"/>
    <property type="match status" value="1"/>
</dbReference>
<keyword evidence="6" id="KW-1185">Reference proteome</keyword>
<feature type="compositionally biased region" description="Basic and acidic residues" evidence="3">
    <location>
        <begin position="136"/>
        <end position="154"/>
    </location>
</feature>
<dbReference type="Pfam" id="PF00505">
    <property type="entry name" value="HMG_box"/>
    <property type="match status" value="1"/>
</dbReference>
<dbReference type="AlphaFoldDB" id="A0AA43QT05"/>
<dbReference type="Proteomes" id="UP001161017">
    <property type="component" value="Unassembled WGS sequence"/>
</dbReference>
<keyword evidence="5" id="KW-0378">Hydrolase</keyword>
<dbReference type="Gene3D" id="1.10.30.10">
    <property type="entry name" value="High mobility group box domain"/>
    <property type="match status" value="1"/>
</dbReference>
<dbReference type="InterPro" id="IPR036910">
    <property type="entry name" value="HMG_box_dom_sf"/>
</dbReference>
<evidence type="ECO:0000313" key="6">
    <source>
        <dbReference type="Proteomes" id="UP001161017"/>
    </source>
</evidence>
<keyword evidence="2" id="KW-0539">Nucleus</keyword>
<feature type="compositionally biased region" description="Low complexity" evidence="3">
    <location>
        <begin position="84"/>
        <end position="93"/>
    </location>
</feature>
<evidence type="ECO:0000313" key="5">
    <source>
        <dbReference type="EMBL" id="MDI1490298.1"/>
    </source>
</evidence>
<comment type="caution">
    <text evidence="5">The sequence shown here is derived from an EMBL/GenBank/DDBJ whole genome shotgun (WGS) entry which is preliminary data.</text>
</comment>
<reference evidence="5" key="1">
    <citation type="journal article" date="2023" name="Genome Biol. Evol.">
        <title>First Whole Genome Sequence and Flow Cytometry Genome Size Data for the Lichen-Forming Fungus Ramalina farinacea (Ascomycota).</title>
        <authorList>
            <person name="Llewellyn T."/>
            <person name="Mian S."/>
            <person name="Hill R."/>
            <person name="Leitch I.J."/>
            <person name="Gaya E."/>
        </authorList>
    </citation>
    <scope>NUCLEOTIDE SEQUENCE</scope>
    <source>
        <strain evidence="5">LIQ254RAFAR</strain>
    </source>
</reference>
<evidence type="ECO:0000259" key="4">
    <source>
        <dbReference type="PROSITE" id="PS50118"/>
    </source>
</evidence>
<organism evidence="5 6">
    <name type="scientific">Ramalina farinacea</name>
    <dbReference type="NCBI Taxonomy" id="258253"/>
    <lineage>
        <taxon>Eukaryota</taxon>
        <taxon>Fungi</taxon>
        <taxon>Dikarya</taxon>
        <taxon>Ascomycota</taxon>
        <taxon>Pezizomycotina</taxon>
        <taxon>Lecanoromycetes</taxon>
        <taxon>OSLEUM clade</taxon>
        <taxon>Lecanoromycetidae</taxon>
        <taxon>Lecanorales</taxon>
        <taxon>Lecanorineae</taxon>
        <taxon>Ramalinaceae</taxon>
        <taxon>Ramalina</taxon>
    </lineage>
</organism>
<feature type="region of interest" description="Disordered" evidence="3">
    <location>
        <begin position="82"/>
        <end position="108"/>
    </location>
</feature>
<dbReference type="PANTHER" id="PTHR48112:SF5">
    <property type="entry name" value="BOX PROTEIN, PUTATIVE (AFU_ORTHOLOGUE AFUA_1G04550)-RELATED"/>
    <property type="match status" value="1"/>
</dbReference>
<dbReference type="GO" id="GO:0005634">
    <property type="term" value="C:nucleus"/>
    <property type="evidence" value="ECO:0007669"/>
    <property type="project" value="UniProtKB-UniRule"/>
</dbReference>
<dbReference type="SMART" id="SM00398">
    <property type="entry name" value="HMG"/>
    <property type="match status" value="1"/>
</dbReference>